<feature type="domain" description="Antitoxin Xre/MbcA/ParS-like toxin-binding" evidence="1">
    <location>
        <begin position="142"/>
        <end position="180"/>
    </location>
</feature>
<sequence>MNTSDDEFDVPADFPQRSIGSGLAGAQPKLSVTKFQGRFYMLGNTPPERHARYHWCRDLAEQFVEAARTTRKGKRKDMHEADILLQYHDRVLAAGWGLEKAEAGWIFRHVAVVLNWPVPEAILPSTQELRTLAKDVLGPHHEAWWDAPSVWLDHQRPCELAQTVAGRRQVWEYLKRVETGTYT</sequence>
<name>A0A934SU72_9BURK</name>
<dbReference type="AlphaFoldDB" id="A0A934SU72"/>
<evidence type="ECO:0000313" key="3">
    <source>
        <dbReference type="Proteomes" id="UP000622890"/>
    </source>
</evidence>
<dbReference type="EMBL" id="JAEPBG010000004">
    <property type="protein sequence ID" value="MBK4735530.1"/>
    <property type="molecule type" value="Genomic_DNA"/>
</dbReference>
<evidence type="ECO:0000313" key="2">
    <source>
        <dbReference type="EMBL" id="MBK4735530.1"/>
    </source>
</evidence>
<proteinExistence type="predicted"/>
<gene>
    <name evidence="2" type="ORF">JJB74_12980</name>
</gene>
<protein>
    <submittedName>
        <fullName evidence="2">DUF2384 domain-containing protein</fullName>
    </submittedName>
</protein>
<dbReference type="RefSeq" id="WP_200592279.1">
    <property type="nucleotide sequence ID" value="NZ_JAEPBG010000004.1"/>
</dbReference>
<dbReference type="InterPro" id="IPR024467">
    <property type="entry name" value="Xre/MbcA/ParS-like_toxin-bd"/>
</dbReference>
<dbReference type="Pfam" id="PF09722">
    <property type="entry name" value="Xre_MbcA_ParS_C"/>
    <property type="match status" value="1"/>
</dbReference>
<accession>A0A934SU72</accession>
<reference evidence="2" key="1">
    <citation type="submission" date="2021-01" db="EMBL/GenBank/DDBJ databases">
        <title>Genome sequence of strain Noviherbaspirillum sp. DKR-6.</title>
        <authorList>
            <person name="Chaudhary D.K."/>
        </authorList>
    </citation>
    <scope>NUCLEOTIDE SEQUENCE</scope>
    <source>
        <strain evidence="2">DKR-6</strain>
    </source>
</reference>
<evidence type="ECO:0000259" key="1">
    <source>
        <dbReference type="Pfam" id="PF09722"/>
    </source>
</evidence>
<dbReference type="Proteomes" id="UP000622890">
    <property type="component" value="Unassembled WGS sequence"/>
</dbReference>
<comment type="caution">
    <text evidence="2">The sequence shown here is derived from an EMBL/GenBank/DDBJ whole genome shotgun (WGS) entry which is preliminary data.</text>
</comment>
<keyword evidence="3" id="KW-1185">Reference proteome</keyword>
<organism evidence="2 3">
    <name type="scientific">Noviherbaspirillum pedocola</name>
    <dbReference type="NCBI Taxonomy" id="2801341"/>
    <lineage>
        <taxon>Bacteria</taxon>
        <taxon>Pseudomonadati</taxon>
        <taxon>Pseudomonadota</taxon>
        <taxon>Betaproteobacteria</taxon>
        <taxon>Burkholderiales</taxon>
        <taxon>Oxalobacteraceae</taxon>
        <taxon>Noviherbaspirillum</taxon>
    </lineage>
</organism>